<dbReference type="EMBL" id="JAUZQE010000004">
    <property type="protein sequence ID" value="MDR4124901.1"/>
    <property type="molecule type" value="Genomic_DNA"/>
</dbReference>
<gene>
    <name evidence="1" type="ORF">Q8947_02740</name>
</gene>
<comment type="caution">
    <text evidence="1">The sequence shown here is derived from an EMBL/GenBank/DDBJ whole genome shotgun (WGS) entry which is preliminary data.</text>
</comment>
<dbReference type="InterPro" id="IPR011067">
    <property type="entry name" value="Plasmid_toxin/cell-grow_inhib"/>
</dbReference>
<dbReference type="RefSeq" id="WP_165279557.1">
    <property type="nucleotide sequence ID" value="NZ_JAUZQE010000004.1"/>
</dbReference>
<dbReference type="Pfam" id="PF02452">
    <property type="entry name" value="PemK_toxin"/>
    <property type="match status" value="1"/>
</dbReference>
<dbReference type="Proteomes" id="UP001232156">
    <property type="component" value="Unassembled WGS sequence"/>
</dbReference>
<name>A0ABU1D3B9_9BURK</name>
<protein>
    <submittedName>
        <fullName evidence="1">Type II toxin-antitoxin system PemK/MazF family toxin</fullName>
    </submittedName>
</protein>
<dbReference type="InterPro" id="IPR003477">
    <property type="entry name" value="PemK-like"/>
</dbReference>
<evidence type="ECO:0000313" key="2">
    <source>
        <dbReference type="Proteomes" id="UP001232156"/>
    </source>
</evidence>
<reference evidence="1 2" key="1">
    <citation type="submission" date="2023-08" db="EMBL/GenBank/DDBJ databases">
        <title>Alcaligenaceae gen. nov., a novel taxon isolated from the sludge of Yixing Pesticide Factory.</title>
        <authorList>
            <person name="Ruan L."/>
        </authorList>
    </citation>
    <scope>NUCLEOTIDE SEQUENCE [LARGE SCALE GENOMIC DNA]</scope>
    <source>
        <strain evidence="1 2">LG-2</strain>
    </source>
</reference>
<dbReference type="SUPFAM" id="SSF50118">
    <property type="entry name" value="Cell growth inhibitor/plasmid maintenance toxic component"/>
    <property type="match status" value="1"/>
</dbReference>
<evidence type="ECO:0000313" key="1">
    <source>
        <dbReference type="EMBL" id="MDR4124901.1"/>
    </source>
</evidence>
<proteinExistence type="predicted"/>
<accession>A0ABU1D3B9</accession>
<organism evidence="1 2">
    <name type="scientific">Yanghanlia caeni</name>
    <dbReference type="NCBI Taxonomy" id="3064283"/>
    <lineage>
        <taxon>Bacteria</taxon>
        <taxon>Pseudomonadati</taxon>
        <taxon>Pseudomonadota</taxon>
        <taxon>Betaproteobacteria</taxon>
        <taxon>Burkholderiales</taxon>
        <taxon>Alcaligenaceae</taxon>
        <taxon>Yanghanlia</taxon>
    </lineage>
</organism>
<dbReference type="Gene3D" id="2.30.30.110">
    <property type="match status" value="1"/>
</dbReference>
<keyword evidence="2" id="KW-1185">Reference proteome</keyword>
<sequence>MSKRYTPEAGDIVHVHFELPPRHSGPDYKAALVISPAVYNKKSGLMVCCAVTAEPRGYPFEVPLSTADGQAVLADQVKSLGWPGIKISHQGRATPEELAAVRAKLMALILPG</sequence>